<sequence length="79" mass="9025">MSDLVLIDNGTVQVCGNLWYSDECNFPLKGEFKSAQWIPLGFKCVRNLLRPVRANNFAFKLKREAKYLARLSAIAECQN</sequence>
<dbReference type="AlphaFoldDB" id="A0A2Z4IMV8"/>
<proteinExistence type="predicted"/>
<evidence type="ECO:0000313" key="1">
    <source>
        <dbReference type="EMBL" id="AWW32067.1"/>
    </source>
</evidence>
<dbReference type="Proteomes" id="UP000248688">
    <property type="component" value="Chromosome"/>
</dbReference>
<reference evidence="1 2" key="1">
    <citation type="submission" date="2018-06" db="EMBL/GenBank/DDBJ databases">
        <title>Echinicola strongylocentroti sp. nov., isolated from a sea urchin Strongylocentrotus intermedius.</title>
        <authorList>
            <person name="Bae S.S."/>
        </authorList>
    </citation>
    <scope>NUCLEOTIDE SEQUENCE [LARGE SCALE GENOMIC DNA]</scope>
    <source>
        <strain evidence="1 2">MEBiC08714</strain>
    </source>
</reference>
<protein>
    <submittedName>
        <fullName evidence="1">Uncharacterized protein</fullName>
    </submittedName>
</protein>
<name>A0A2Z4IMV8_9BACT</name>
<dbReference type="KEGG" id="est:DN752_19075"/>
<accession>A0A2Z4IMV8</accession>
<evidence type="ECO:0000313" key="2">
    <source>
        <dbReference type="Proteomes" id="UP000248688"/>
    </source>
</evidence>
<keyword evidence="2" id="KW-1185">Reference proteome</keyword>
<gene>
    <name evidence="1" type="ORF">DN752_19075</name>
</gene>
<dbReference type="EMBL" id="CP030041">
    <property type="protein sequence ID" value="AWW32067.1"/>
    <property type="molecule type" value="Genomic_DNA"/>
</dbReference>
<organism evidence="1 2">
    <name type="scientific">Echinicola strongylocentroti</name>
    <dbReference type="NCBI Taxonomy" id="1795355"/>
    <lineage>
        <taxon>Bacteria</taxon>
        <taxon>Pseudomonadati</taxon>
        <taxon>Bacteroidota</taxon>
        <taxon>Cytophagia</taxon>
        <taxon>Cytophagales</taxon>
        <taxon>Cyclobacteriaceae</taxon>
        <taxon>Echinicola</taxon>
    </lineage>
</organism>